<protein>
    <recommendedName>
        <fullName evidence="3">Polyketide cyclase / dehydrase and lipid transport</fullName>
    </recommendedName>
</protein>
<sequence length="142" mass="15763">MTSIQVADETFVAAAPELVREALGDRSQWSRWWPDLDLAVIEDRAASGLRWSVAGPVEGTMEVWCEPVMDGFVLHYFLHGEPLGHLPRKPRALYDELAEVNRRRRVAGKAMAFEIKARLERHRAAGDPAVAAEQGMTGGVRG</sequence>
<dbReference type="RefSeq" id="WP_290705540.1">
    <property type="nucleotide sequence ID" value="NZ_BAAAVS010000024.1"/>
</dbReference>
<name>A0ABP6LAP0_9ACTN</name>
<accession>A0ABP6LAP0</accession>
<dbReference type="EMBL" id="BAAAVS010000024">
    <property type="protein sequence ID" value="GAA3037913.1"/>
    <property type="molecule type" value="Genomic_DNA"/>
</dbReference>
<dbReference type="SUPFAM" id="SSF55961">
    <property type="entry name" value="Bet v1-like"/>
    <property type="match status" value="1"/>
</dbReference>
<evidence type="ECO:0000313" key="1">
    <source>
        <dbReference type="EMBL" id="GAA3037913.1"/>
    </source>
</evidence>
<proteinExistence type="predicted"/>
<comment type="caution">
    <text evidence="1">The sequence shown here is derived from an EMBL/GenBank/DDBJ whole genome shotgun (WGS) entry which is preliminary data.</text>
</comment>
<gene>
    <name evidence="1" type="ORF">GCM10010528_18110</name>
</gene>
<keyword evidence="2" id="KW-1185">Reference proteome</keyword>
<evidence type="ECO:0000313" key="2">
    <source>
        <dbReference type="Proteomes" id="UP001501035"/>
    </source>
</evidence>
<reference evidence="2" key="1">
    <citation type="journal article" date="2019" name="Int. J. Syst. Evol. Microbiol.">
        <title>The Global Catalogue of Microorganisms (GCM) 10K type strain sequencing project: providing services to taxonomists for standard genome sequencing and annotation.</title>
        <authorList>
            <consortium name="The Broad Institute Genomics Platform"/>
            <consortium name="The Broad Institute Genome Sequencing Center for Infectious Disease"/>
            <person name="Wu L."/>
            <person name="Ma J."/>
        </authorList>
    </citation>
    <scope>NUCLEOTIDE SEQUENCE [LARGE SCALE GENOMIC DNA]</scope>
    <source>
        <strain evidence="2">JCM 14234</strain>
    </source>
</reference>
<evidence type="ECO:0008006" key="3">
    <source>
        <dbReference type="Google" id="ProtNLM"/>
    </source>
</evidence>
<dbReference type="Proteomes" id="UP001501035">
    <property type="component" value="Unassembled WGS sequence"/>
</dbReference>
<organism evidence="1 2">
    <name type="scientific">Gordonia defluvii</name>
    <dbReference type="NCBI Taxonomy" id="283718"/>
    <lineage>
        <taxon>Bacteria</taxon>
        <taxon>Bacillati</taxon>
        <taxon>Actinomycetota</taxon>
        <taxon>Actinomycetes</taxon>
        <taxon>Mycobacteriales</taxon>
        <taxon>Gordoniaceae</taxon>
        <taxon>Gordonia</taxon>
    </lineage>
</organism>